<dbReference type="STRING" id="596327.PORUE0001_1668"/>
<gene>
    <name evidence="1" type="ORF">PORUE0001_1668</name>
</gene>
<dbReference type="eggNOG" id="ENOG50312SX">
    <property type="taxonomic scope" value="Bacteria"/>
</dbReference>
<evidence type="ECO:0000313" key="1">
    <source>
        <dbReference type="EMBL" id="EEK16823.1"/>
    </source>
</evidence>
<protein>
    <recommendedName>
        <fullName evidence="3">Permuted papain-like amidase YaeF/Yiix C92 family enzyme</fullName>
    </recommendedName>
</protein>
<organism evidence="1 2">
    <name type="scientific">Porphyromonas uenonis 60-3</name>
    <dbReference type="NCBI Taxonomy" id="596327"/>
    <lineage>
        <taxon>Bacteria</taxon>
        <taxon>Pseudomonadati</taxon>
        <taxon>Bacteroidota</taxon>
        <taxon>Bacteroidia</taxon>
        <taxon>Bacteroidales</taxon>
        <taxon>Porphyromonadaceae</taxon>
        <taxon>Porphyromonas</taxon>
    </lineage>
</organism>
<dbReference type="Proteomes" id="UP000003303">
    <property type="component" value="Unassembled WGS sequence"/>
</dbReference>
<dbReference type="AlphaFoldDB" id="C2MBT2"/>
<dbReference type="SUPFAM" id="SSF54001">
    <property type="entry name" value="Cysteine proteinases"/>
    <property type="match status" value="1"/>
</dbReference>
<name>C2MBT2_9PORP</name>
<keyword evidence="2" id="KW-1185">Reference proteome</keyword>
<dbReference type="InterPro" id="IPR038765">
    <property type="entry name" value="Papain-like_cys_pep_sf"/>
</dbReference>
<evidence type="ECO:0008006" key="3">
    <source>
        <dbReference type="Google" id="ProtNLM"/>
    </source>
</evidence>
<sequence>MMKSIYHKPQELARSLLLLLLGLALFGSVACTSHHRDQEMIAIDTTTLRPGSLILRRGEGMLSAFFSKVASEGQRYSHCGIIDFDSTSHRWIVWHAYQDDYLGADGIFRQPLDSFLMESEAVVIYPALALDSLGLQLMRAYIALHSPGGRYPKRFDSRFDLRDTTTLYCTEFVALAYNSTGIPDYQITPTGHVPGISHAYYTLDDLIQGLQSVQVSSDGRFSQSH</sequence>
<accession>C2MBT2</accession>
<proteinExistence type="predicted"/>
<dbReference type="RefSeq" id="WP_007365365.1">
    <property type="nucleotide sequence ID" value="NZ_ACLR01000125.1"/>
</dbReference>
<dbReference type="PROSITE" id="PS51257">
    <property type="entry name" value="PROKAR_LIPOPROTEIN"/>
    <property type="match status" value="1"/>
</dbReference>
<dbReference type="EMBL" id="ACLR01000125">
    <property type="protein sequence ID" value="EEK16823.1"/>
    <property type="molecule type" value="Genomic_DNA"/>
</dbReference>
<evidence type="ECO:0000313" key="2">
    <source>
        <dbReference type="Proteomes" id="UP000003303"/>
    </source>
</evidence>
<reference evidence="1 2" key="1">
    <citation type="submission" date="2009-04" db="EMBL/GenBank/DDBJ databases">
        <authorList>
            <person name="Sebastian Y."/>
            <person name="Madupu R."/>
            <person name="Durkin A.S."/>
            <person name="Torralba M."/>
            <person name="Methe B."/>
            <person name="Sutton G.G."/>
            <person name="Strausberg R.L."/>
            <person name="Nelson K.E."/>
        </authorList>
    </citation>
    <scope>NUCLEOTIDE SEQUENCE [LARGE SCALE GENOMIC DNA]</scope>
    <source>
        <strain evidence="1 2">60-3</strain>
    </source>
</reference>
<dbReference type="Gene3D" id="3.90.1720.10">
    <property type="entry name" value="endopeptidase domain like (from Nostoc punctiforme)"/>
    <property type="match status" value="1"/>
</dbReference>
<comment type="caution">
    <text evidence="1">The sequence shown here is derived from an EMBL/GenBank/DDBJ whole genome shotgun (WGS) entry which is preliminary data.</text>
</comment>